<name>A0A1L9AZR5_9BACT</name>
<dbReference type="InterPro" id="IPR043519">
    <property type="entry name" value="NT_sf"/>
</dbReference>
<evidence type="ECO:0000313" key="4">
    <source>
        <dbReference type="Proteomes" id="UP000182229"/>
    </source>
</evidence>
<dbReference type="OrthoDB" id="9782533at2"/>
<dbReference type="Proteomes" id="UP000182229">
    <property type="component" value="Unassembled WGS sequence"/>
</dbReference>
<dbReference type="Pfam" id="PF19502">
    <property type="entry name" value="DUF6036"/>
    <property type="match status" value="1"/>
</dbReference>
<dbReference type="EMBL" id="MPIN01000014">
    <property type="protein sequence ID" value="OJH35499.1"/>
    <property type="molecule type" value="Genomic_DNA"/>
</dbReference>
<protein>
    <recommendedName>
        <fullName evidence="2">DUF6036 domain-containing protein</fullName>
    </recommendedName>
</protein>
<proteinExistence type="predicted"/>
<feature type="compositionally biased region" description="Polar residues" evidence="1">
    <location>
        <begin position="1"/>
        <end position="18"/>
    </location>
</feature>
<reference evidence="4" key="1">
    <citation type="submission" date="2016-11" db="EMBL/GenBank/DDBJ databases">
        <authorList>
            <person name="Shukria A."/>
            <person name="Stevens D.C."/>
        </authorList>
    </citation>
    <scope>NUCLEOTIDE SEQUENCE [LARGE SCALE GENOMIC DNA]</scope>
    <source>
        <strain evidence="4">Cbfe23</strain>
    </source>
</reference>
<evidence type="ECO:0000313" key="3">
    <source>
        <dbReference type="EMBL" id="OJH35499.1"/>
    </source>
</evidence>
<feature type="domain" description="DUF6036" evidence="2">
    <location>
        <begin position="53"/>
        <end position="198"/>
    </location>
</feature>
<sequence>MSDIDTQMAGQDTTQAQDEQSKRTSKAPPPMQADQRTPIERGAHLLALSTLKNAEIPFVVAGAYALHVYTGIYRSTKDLDIFLKREHVERAMEALSSMSFQTKMHDPVWIAKAYANDEYFADLIFSSGNGVAVVDDLWIDRAQSGVVHGLPILVAPPEDIIWSKAFVCERERFDGTDINHLILARGKQMDWKHLMMRFEPHWEVLLAHVTFYRFSYPGQRDHVPQWVWEELLDRARRQQNEPDKKKLCRGMLIAQGQYRVDVEHWNYTDARMEEVPTFRDYKKP</sequence>
<evidence type="ECO:0000259" key="2">
    <source>
        <dbReference type="Pfam" id="PF19502"/>
    </source>
</evidence>
<gene>
    <name evidence="3" type="ORF">BON30_38890</name>
</gene>
<dbReference type="AlphaFoldDB" id="A0A1L9AZR5"/>
<dbReference type="SUPFAM" id="SSF81301">
    <property type="entry name" value="Nucleotidyltransferase"/>
    <property type="match status" value="1"/>
</dbReference>
<dbReference type="STRING" id="83449.BON30_38890"/>
<dbReference type="Gene3D" id="3.30.460.40">
    <property type="match status" value="1"/>
</dbReference>
<evidence type="ECO:0000256" key="1">
    <source>
        <dbReference type="SAM" id="MobiDB-lite"/>
    </source>
</evidence>
<keyword evidence="4" id="KW-1185">Reference proteome</keyword>
<organism evidence="3 4">
    <name type="scientific">Cystobacter ferrugineus</name>
    <dbReference type="NCBI Taxonomy" id="83449"/>
    <lineage>
        <taxon>Bacteria</taxon>
        <taxon>Pseudomonadati</taxon>
        <taxon>Myxococcota</taxon>
        <taxon>Myxococcia</taxon>
        <taxon>Myxococcales</taxon>
        <taxon>Cystobacterineae</taxon>
        <taxon>Archangiaceae</taxon>
        <taxon>Cystobacter</taxon>
    </lineage>
</organism>
<accession>A0A1L9AZR5</accession>
<comment type="caution">
    <text evidence="3">The sequence shown here is derived from an EMBL/GenBank/DDBJ whole genome shotgun (WGS) entry which is preliminary data.</text>
</comment>
<feature type="region of interest" description="Disordered" evidence="1">
    <location>
        <begin position="1"/>
        <end position="37"/>
    </location>
</feature>
<reference evidence="3 4" key="2">
    <citation type="submission" date="2016-12" db="EMBL/GenBank/DDBJ databases">
        <title>Draft Genome Sequence of Cystobacter ferrugineus Strain Cbfe23.</title>
        <authorList>
            <person name="Akbar S."/>
            <person name="Dowd S.E."/>
            <person name="Stevens D.C."/>
        </authorList>
    </citation>
    <scope>NUCLEOTIDE SEQUENCE [LARGE SCALE GENOMIC DNA]</scope>
    <source>
        <strain evidence="3 4">Cbfe23</strain>
    </source>
</reference>
<dbReference type="RefSeq" id="WP_071903599.1">
    <property type="nucleotide sequence ID" value="NZ_MPIN01000014.1"/>
</dbReference>
<dbReference type="InterPro" id="IPR045792">
    <property type="entry name" value="DUF6036"/>
</dbReference>